<dbReference type="GO" id="GO:0005524">
    <property type="term" value="F:ATP binding"/>
    <property type="evidence" value="ECO:0007669"/>
    <property type="project" value="UniProtKB-KW"/>
</dbReference>
<keyword evidence="9" id="KW-0472">Membrane</keyword>
<dbReference type="AlphaFoldDB" id="E1R8J5"/>
<accession>E1R8J5</accession>
<dbReference type="InterPro" id="IPR017871">
    <property type="entry name" value="ABC_transporter-like_CS"/>
</dbReference>
<dbReference type="InterPro" id="IPR003593">
    <property type="entry name" value="AAA+_ATPase"/>
</dbReference>
<dbReference type="GO" id="GO:0016887">
    <property type="term" value="F:ATP hydrolysis activity"/>
    <property type="evidence" value="ECO:0007669"/>
    <property type="project" value="InterPro"/>
</dbReference>
<keyword evidence="6" id="KW-0067">ATP-binding</keyword>
<dbReference type="GO" id="GO:0005886">
    <property type="term" value="C:plasma membrane"/>
    <property type="evidence" value="ECO:0007669"/>
    <property type="project" value="UniProtKB-SubCell"/>
</dbReference>
<evidence type="ECO:0000256" key="6">
    <source>
        <dbReference type="ARBA" id="ARBA00022840"/>
    </source>
</evidence>
<evidence type="ECO:0000256" key="9">
    <source>
        <dbReference type="ARBA" id="ARBA00023136"/>
    </source>
</evidence>
<dbReference type="InterPro" id="IPR051535">
    <property type="entry name" value="Siderophore_ABC-ATPase"/>
</dbReference>
<dbReference type="eggNOG" id="COG1120">
    <property type="taxonomic scope" value="Bacteria"/>
</dbReference>
<dbReference type="KEGG" id="ssm:Spirs_0182"/>
<dbReference type="SMART" id="SM00382">
    <property type="entry name" value="AAA"/>
    <property type="match status" value="1"/>
</dbReference>
<dbReference type="InterPro" id="IPR003439">
    <property type="entry name" value="ABC_transporter-like_ATP-bd"/>
</dbReference>
<evidence type="ECO:0000256" key="8">
    <source>
        <dbReference type="ARBA" id="ARBA00023065"/>
    </source>
</evidence>
<evidence type="ECO:0000256" key="5">
    <source>
        <dbReference type="ARBA" id="ARBA00022741"/>
    </source>
</evidence>
<dbReference type="Pfam" id="PF00005">
    <property type="entry name" value="ABC_tran"/>
    <property type="match status" value="1"/>
</dbReference>
<keyword evidence="5" id="KW-0547">Nucleotide-binding</keyword>
<evidence type="ECO:0000259" key="10">
    <source>
        <dbReference type="PROSITE" id="PS50893"/>
    </source>
</evidence>
<dbReference type="OrthoDB" id="9799337at2"/>
<dbReference type="InterPro" id="IPR027417">
    <property type="entry name" value="P-loop_NTPase"/>
</dbReference>
<keyword evidence="12" id="KW-1185">Reference proteome</keyword>
<keyword evidence="3" id="KW-1003">Cell membrane</keyword>
<dbReference type="EMBL" id="CP002116">
    <property type="protein sequence ID" value="ADK79339.1"/>
    <property type="molecule type" value="Genomic_DNA"/>
</dbReference>
<evidence type="ECO:0000256" key="3">
    <source>
        <dbReference type="ARBA" id="ARBA00022475"/>
    </source>
</evidence>
<sequence length="260" mass="28784">MVIEADKLCLGYGGKPIVKDLSLSVPAGSWASIIGPNGCGKSTLLKALSRNLKPVSGSVRVMDRPLDSYGGRGLARTMAFLAQTPQIPDYFSVKELVGYGRYPHTGWFGSFRPRDREVVEQALEATDMLDFSEREVASLSGGERQRAWIAMALAQEAELLLFDEPTTHLDIAYQFQILELIDRLRREMGRTVVTVLHDLNQAARYSDQLFVMKDGRIFATGEPSVVLTPPLLGDVFSIDVRLLQDEEHDCPFVVPLGGKQ</sequence>
<dbReference type="STRING" id="573413.Spirs_0182"/>
<dbReference type="PANTHER" id="PTHR42771">
    <property type="entry name" value="IRON(3+)-HYDROXAMATE IMPORT ATP-BINDING PROTEIN FHUC"/>
    <property type="match status" value="1"/>
</dbReference>
<dbReference type="Gene3D" id="3.40.50.300">
    <property type="entry name" value="P-loop containing nucleotide triphosphate hydrolases"/>
    <property type="match status" value="1"/>
</dbReference>
<reference evidence="11 12" key="1">
    <citation type="journal article" date="2010" name="Stand. Genomic Sci.">
        <title>Complete genome sequence of Spirochaeta smaragdinae type strain (SEBR 4228).</title>
        <authorList>
            <person name="Mavromatis K."/>
            <person name="Yasawong M."/>
            <person name="Chertkov O."/>
            <person name="Lapidus A."/>
            <person name="Lucas S."/>
            <person name="Nolan M."/>
            <person name="Del Rio T.G."/>
            <person name="Tice H."/>
            <person name="Cheng J.F."/>
            <person name="Pitluck S."/>
            <person name="Liolios K."/>
            <person name="Ivanova N."/>
            <person name="Tapia R."/>
            <person name="Han C."/>
            <person name="Bruce D."/>
            <person name="Goodwin L."/>
            <person name="Pati A."/>
            <person name="Chen A."/>
            <person name="Palaniappan K."/>
            <person name="Land M."/>
            <person name="Hauser L."/>
            <person name="Chang Y.J."/>
            <person name="Jeffries C.D."/>
            <person name="Detter J.C."/>
            <person name="Rohde M."/>
            <person name="Brambilla E."/>
            <person name="Spring S."/>
            <person name="Goker M."/>
            <person name="Sikorski J."/>
            <person name="Woyke T."/>
            <person name="Bristow J."/>
            <person name="Eisen J.A."/>
            <person name="Markowitz V."/>
            <person name="Hugenholtz P."/>
            <person name="Klenk H.P."/>
            <person name="Kyrpides N.C."/>
        </authorList>
    </citation>
    <scope>NUCLEOTIDE SEQUENCE [LARGE SCALE GENOMIC DNA]</scope>
    <source>
        <strain evidence="12">DSM 11293 / JCM 15392 / SEBR 4228</strain>
    </source>
</reference>
<dbReference type="PROSITE" id="PS50893">
    <property type="entry name" value="ABC_TRANSPORTER_2"/>
    <property type="match status" value="1"/>
</dbReference>
<evidence type="ECO:0000313" key="12">
    <source>
        <dbReference type="Proteomes" id="UP000002318"/>
    </source>
</evidence>
<keyword evidence="8" id="KW-0406">Ion transport</keyword>
<organism evidence="11 12">
    <name type="scientific">Sediminispirochaeta smaragdinae (strain DSM 11293 / JCM 15392 / SEBR 4228)</name>
    <name type="common">Spirochaeta smaragdinae</name>
    <dbReference type="NCBI Taxonomy" id="573413"/>
    <lineage>
        <taxon>Bacteria</taxon>
        <taxon>Pseudomonadati</taxon>
        <taxon>Spirochaetota</taxon>
        <taxon>Spirochaetia</taxon>
        <taxon>Spirochaetales</taxon>
        <taxon>Spirochaetaceae</taxon>
        <taxon>Sediminispirochaeta</taxon>
    </lineage>
</organism>
<gene>
    <name evidence="11" type="ordered locus">Spirs_0182</name>
</gene>
<evidence type="ECO:0000256" key="4">
    <source>
        <dbReference type="ARBA" id="ARBA00022496"/>
    </source>
</evidence>
<comment type="subcellular location">
    <subcellularLocation>
        <location evidence="1">Cell membrane</location>
        <topology evidence="1">Peripheral membrane protein</topology>
    </subcellularLocation>
</comment>
<dbReference type="HOGENOM" id="CLU_000604_1_11_12"/>
<dbReference type="GO" id="GO:0006826">
    <property type="term" value="P:iron ion transport"/>
    <property type="evidence" value="ECO:0007669"/>
    <property type="project" value="UniProtKB-KW"/>
</dbReference>
<dbReference type="FunFam" id="3.40.50.300:FF:000134">
    <property type="entry name" value="Iron-enterobactin ABC transporter ATP-binding protein"/>
    <property type="match status" value="1"/>
</dbReference>
<dbReference type="SUPFAM" id="SSF52540">
    <property type="entry name" value="P-loop containing nucleoside triphosphate hydrolases"/>
    <property type="match status" value="1"/>
</dbReference>
<feature type="domain" description="ABC transporter" evidence="10">
    <location>
        <begin position="3"/>
        <end position="239"/>
    </location>
</feature>
<evidence type="ECO:0000256" key="1">
    <source>
        <dbReference type="ARBA" id="ARBA00004202"/>
    </source>
</evidence>
<dbReference type="PROSITE" id="PS00211">
    <property type="entry name" value="ABC_TRANSPORTER_1"/>
    <property type="match status" value="1"/>
</dbReference>
<dbReference type="RefSeq" id="WP_013252803.1">
    <property type="nucleotide sequence ID" value="NC_014364.1"/>
</dbReference>
<proteinExistence type="predicted"/>
<keyword evidence="4" id="KW-0410">Iron transport</keyword>
<evidence type="ECO:0000256" key="2">
    <source>
        <dbReference type="ARBA" id="ARBA00022448"/>
    </source>
</evidence>
<name>E1R8J5_SEDSS</name>
<dbReference type="Proteomes" id="UP000002318">
    <property type="component" value="Chromosome"/>
</dbReference>
<dbReference type="CDD" id="cd03214">
    <property type="entry name" value="ABC_Iron-Siderophores_B12_Hemin"/>
    <property type="match status" value="1"/>
</dbReference>
<dbReference type="PANTHER" id="PTHR42771:SF2">
    <property type="entry name" value="IRON(3+)-HYDROXAMATE IMPORT ATP-BINDING PROTEIN FHUC"/>
    <property type="match status" value="1"/>
</dbReference>
<keyword evidence="2" id="KW-0813">Transport</keyword>
<evidence type="ECO:0000313" key="11">
    <source>
        <dbReference type="EMBL" id="ADK79339.1"/>
    </source>
</evidence>
<protein>
    <submittedName>
        <fullName evidence="11">ABC transporter related protein</fullName>
    </submittedName>
</protein>
<keyword evidence="7" id="KW-0408">Iron</keyword>
<evidence type="ECO:0000256" key="7">
    <source>
        <dbReference type="ARBA" id="ARBA00023004"/>
    </source>
</evidence>